<dbReference type="PANTHER" id="PTHR31293">
    <property type="entry name" value="RNI-LIKE SUPERFAMILY PROTEIN"/>
    <property type="match status" value="1"/>
</dbReference>
<evidence type="ECO:0000313" key="4">
    <source>
        <dbReference type="Proteomes" id="UP000265520"/>
    </source>
</evidence>
<accession>A0A392LX35</accession>
<evidence type="ECO:0000259" key="2">
    <source>
        <dbReference type="PROSITE" id="PS50181"/>
    </source>
</evidence>
<feature type="region of interest" description="Disordered" evidence="1">
    <location>
        <begin position="1"/>
        <end position="20"/>
    </location>
</feature>
<feature type="domain" description="F-box" evidence="2">
    <location>
        <begin position="20"/>
        <end position="74"/>
    </location>
</feature>
<dbReference type="InterPro" id="IPR036047">
    <property type="entry name" value="F-box-like_dom_sf"/>
</dbReference>
<dbReference type="Pfam" id="PF00646">
    <property type="entry name" value="F-box"/>
    <property type="match status" value="1"/>
</dbReference>
<dbReference type="SMART" id="SM00256">
    <property type="entry name" value="FBOX"/>
    <property type="match status" value="1"/>
</dbReference>
<gene>
    <name evidence="3" type="ORF">A2U01_0000271</name>
</gene>
<dbReference type="InterPro" id="IPR055411">
    <property type="entry name" value="LRR_FXL15/At3g58940/PEG3-like"/>
</dbReference>
<dbReference type="AlphaFoldDB" id="A0A392LX35"/>
<reference evidence="3 4" key="1">
    <citation type="journal article" date="2018" name="Front. Plant Sci.">
        <title>Red Clover (Trifolium pratense) and Zigzag Clover (T. medium) - A Picture of Genomic Similarities and Differences.</title>
        <authorList>
            <person name="Dluhosova J."/>
            <person name="Istvanek J."/>
            <person name="Nedelnik J."/>
            <person name="Repkova J."/>
        </authorList>
    </citation>
    <scope>NUCLEOTIDE SEQUENCE [LARGE SCALE GENOMIC DNA]</scope>
    <source>
        <strain evidence="4">cv. 10/8</strain>
        <tissue evidence="3">Leaf</tissue>
    </source>
</reference>
<dbReference type="CDD" id="cd22160">
    <property type="entry name" value="F-box_AtFBL13-like"/>
    <property type="match status" value="1"/>
</dbReference>
<evidence type="ECO:0000313" key="3">
    <source>
        <dbReference type="EMBL" id="MCH79521.1"/>
    </source>
</evidence>
<evidence type="ECO:0000256" key="1">
    <source>
        <dbReference type="SAM" id="MobiDB-lite"/>
    </source>
</evidence>
<dbReference type="EMBL" id="LXQA010000165">
    <property type="protein sequence ID" value="MCH79521.1"/>
    <property type="molecule type" value="Genomic_DNA"/>
</dbReference>
<dbReference type="InterPro" id="IPR055294">
    <property type="entry name" value="FBL60-like"/>
</dbReference>
<keyword evidence="4" id="KW-1185">Reference proteome</keyword>
<sequence>MENAENEDTKRGKPDEEENADRISNLPDFVLSHILSFLPIKTAVSTSLLSPRWRHIWKKHLSVLDFSDDFFQPNDDRLELFKTLAVFVNCVFTLRKPCEVRKMRLSCTHSLVDHKFSLNGAVYFNLRRAKAIRLPSLKKLQLHIGYVEVSPMNALLSGCPNLETLDLCFYAEDSGGIIRVPPSLKWLKIIINNSDAGASLEIDVPVLEYLCIANITITDANNLQNVVEASVDVFPSSAASAFTFLKLLGALTGIKHLVLSCSTTKRDSRSGRPPPRYAT</sequence>
<protein>
    <submittedName>
        <fullName evidence="3">F-box/FBD/LRR-repeat protein</fullName>
    </submittedName>
</protein>
<name>A0A392LX35_9FABA</name>
<dbReference type="Gene3D" id="3.80.10.10">
    <property type="entry name" value="Ribonuclease Inhibitor"/>
    <property type="match status" value="1"/>
</dbReference>
<proteinExistence type="predicted"/>
<dbReference type="PROSITE" id="PS50181">
    <property type="entry name" value="FBOX"/>
    <property type="match status" value="1"/>
</dbReference>
<dbReference type="SUPFAM" id="SSF81383">
    <property type="entry name" value="F-box domain"/>
    <property type="match status" value="1"/>
</dbReference>
<dbReference type="Proteomes" id="UP000265520">
    <property type="component" value="Unassembled WGS sequence"/>
</dbReference>
<organism evidence="3 4">
    <name type="scientific">Trifolium medium</name>
    <dbReference type="NCBI Taxonomy" id="97028"/>
    <lineage>
        <taxon>Eukaryota</taxon>
        <taxon>Viridiplantae</taxon>
        <taxon>Streptophyta</taxon>
        <taxon>Embryophyta</taxon>
        <taxon>Tracheophyta</taxon>
        <taxon>Spermatophyta</taxon>
        <taxon>Magnoliopsida</taxon>
        <taxon>eudicotyledons</taxon>
        <taxon>Gunneridae</taxon>
        <taxon>Pentapetalae</taxon>
        <taxon>rosids</taxon>
        <taxon>fabids</taxon>
        <taxon>Fabales</taxon>
        <taxon>Fabaceae</taxon>
        <taxon>Papilionoideae</taxon>
        <taxon>50 kb inversion clade</taxon>
        <taxon>NPAAA clade</taxon>
        <taxon>Hologalegina</taxon>
        <taxon>IRL clade</taxon>
        <taxon>Trifolieae</taxon>
        <taxon>Trifolium</taxon>
    </lineage>
</organism>
<dbReference type="Pfam" id="PF24758">
    <property type="entry name" value="LRR_At5g56370"/>
    <property type="match status" value="1"/>
</dbReference>
<dbReference type="SUPFAM" id="SSF52047">
    <property type="entry name" value="RNI-like"/>
    <property type="match status" value="1"/>
</dbReference>
<dbReference type="PANTHER" id="PTHR31293:SF12">
    <property type="entry name" value="RNI-LIKE SUPERFAMILY PROTEIN"/>
    <property type="match status" value="1"/>
</dbReference>
<dbReference type="InterPro" id="IPR053781">
    <property type="entry name" value="F-box_AtFBL13-like"/>
</dbReference>
<dbReference type="InterPro" id="IPR032675">
    <property type="entry name" value="LRR_dom_sf"/>
</dbReference>
<comment type="caution">
    <text evidence="3">The sequence shown here is derived from an EMBL/GenBank/DDBJ whole genome shotgun (WGS) entry which is preliminary data.</text>
</comment>
<dbReference type="InterPro" id="IPR001810">
    <property type="entry name" value="F-box_dom"/>
</dbReference>
<dbReference type="Gene3D" id="1.20.1280.50">
    <property type="match status" value="1"/>
</dbReference>
<feature type="non-terminal residue" evidence="3">
    <location>
        <position position="279"/>
    </location>
</feature>